<feature type="transmembrane region" description="Helical" evidence="1">
    <location>
        <begin position="72"/>
        <end position="93"/>
    </location>
</feature>
<comment type="caution">
    <text evidence="2">The sequence shown here is derived from an EMBL/GenBank/DDBJ whole genome shotgun (WGS) entry which is preliminary data.</text>
</comment>
<proteinExistence type="predicted"/>
<keyword evidence="1" id="KW-0812">Transmembrane</keyword>
<evidence type="ECO:0000256" key="1">
    <source>
        <dbReference type="SAM" id="Phobius"/>
    </source>
</evidence>
<feature type="transmembrane region" description="Helical" evidence="1">
    <location>
        <begin position="236"/>
        <end position="258"/>
    </location>
</feature>
<feature type="transmembrane region" description="Helical" evidence="1">
    <location>
        <begin position="100"/>
        <end position="119"/>
    </location>
</feature>
<reference evidence="2 3" key="1">
    <citation type="submission" date="2024-03" db="EMBL/GenBank/DDBJ databases">
        <title>Community enrichment and isolation of bacterial strains for fucoidan degradation.</title>
        <authorList>
            <person name="Sichert A."/>
        </authorList>
    </citation>
    <scope>NUCLEOTIDE SEQUENCE [LARGE SCALE GENOMIC DNA]</scope>
    <source>
        <strain evidence="2 3">AS76</strain>
    </source>
</reference>
<dbReference type="Proteomes" id="UP001449225">
    <property type="component" value="Unassembled WGS sequence"/>
</dbReference>
<evidence type="ECO:0000313" key="2">
    <source>
        <dbReference type="EMBL" id="MEM5536547.1"/>
    </source>
</evidence>
<gene>
    <name evidence="2" type="ORF">WNY58_09105</name>
</gene>
<feature type="transmembrane region" description="Helical" evidence="1">
    <location>
        <begin position="178"/>
        <end position="206"/>
    </location>
</feature>
<keyword evidence="1" id="KW-0472">Membrane</keyword>
<keyword evidence="3" id="KW-1185">Reference proteome</keyword>
<protein>
    <submittedName>
        <fullName evidence="2">Uncharacterized protein</fullName>
    </submittedName>
</protein>
<dbReference type="EMBL" id="JBBMRA010000007">
    <property type="protein sequence ID" value="MEM5536547.1"/>
    <property type="molecule type" value="Genomic_DNA"/>
</dbReference>
<keyword evidence="1" id="KW-1133">Transmembrane helix</keyword>
<feature type="transmembrane region" description="Helical" evidence="1">
    <location>
        <begin position="125"/>
        <end position="145"/>
    </location>
</feature>
<evidence type="ECO:0000313" key="3">
    <source>
        <dbReference type="Proteomes" id="UP001449225"/>
    </source>
</evidence>
<dbReference type="RefSeq" id="WP_342854349.1">
    <property type="nucleotide sequence ID" value="NZ_JBBMRA010000007.1"/>
</dbReference>
<feature type="transmembrane region" description="Helical" evidence="1">
    <location>
        <begin position="12"/>
        <end position="33"/>
    </location>
</feature>
<sequence length="259" mass="29562">MIDIWGAFTNPTLQAFVFSPLMGTVFAVLFSGLSRPHVPVVPTVSETRRIYIEKHYYHRKSRSSDEDDRSTAVMLLVAMLFVVWQYSLHAFVIQQTLITVLATGLYFSLVSVFIAFWKGHITSNGWMALLFIPTGLLFAGLVLALRARSTFPVEVTELAEQYEFVQFYMKGLSEYGRYYMITHVVGIACLFSLVVVCFMSLLHALALMNQRDYRVDSFIWDSVIRFTEWTSSTRGFVLQALTVVGALLLLEGFVTRWIM</sequence>
<name>A0ABU9TTM9_9GAMM</name>
<organism evidence="2 3">
    <name type="scientific">Neptuniibacter pectenicola</name>
    <dbReference type="NCBI Taxonomy" id="1806669"/>
    <lineage>
        <taxon>Bacteria</taxon>
        <taxon>Pseudomonadati</taxon>
        <taxon>Pseudomonadota</taxon>
        <taxon>Gammaproteobacteria</taxon>
        <taxon>Oceanospirillales</taxon>
        <taxon>Oceanospirillaceae</taxon>
        <taxon>Neptuniibacter</taxon>
    </lineage>
</organism>
<accession>A0ABU9TTM9</accession>